<proteinExistence type="predicted"/>
<keyword evidence="2" id="KW-1185">Reference proteome</keyword>
<reference evidence="1" key="1">
    <citation type="submission" date="2022-08" db="EMBL/GenBank/DDBJ databases">
        <authorList>
            <consortium name="DOE Joint Genome Institute"/>
            <person name="Min B."/>
            <person name="Riley R."/>
            <person name="Sierra-Patev S."/>
            <person name="Naranjo-Ortiz M."/>
            <person name="Looney B."/>
            <person name="Konkel Z."/>
            <person name="Slot J.C."/>
            <person name="Sakamoto Y."/>
            <person name="Steenwyk J.L."/>
            <person name="Rokas A."/>
            <person name="Carro J."/>
            <person name="Camarero S."/>
            <person name="Ferreira P."/>
            <person name="Molpeceres G."/>
            <person name="Ruiz-Duenas F.J."/>
            <person name="Serrano A."/>
            <person name="Henrissat B."/>
            <person name="Drula E."/>
            <person name="Hughes K.W."/>
            <person name="Mata J.L."/>
            <person name="Ishikawa N.K."/>
            <person name="Vargas-Isla R."/>
            <person name="Ushijima S."/>
            <person name="Smith C.A."/>
            <person name="Ahrendt S."/>
            <person name="Andreopoulos W."/>
            <person name="He G."/>
            <person name="Labutti K."/>
            <person name="Lipzen A."/>
            <person name="Ng V."/>
            <person name="Sandor L."/>
            <person name="Barry K."/>
            <person name="Martinez A.T."/>
            <person name="Xiao Y."/>
            <person name="Gibbons J.G."/>
            <person name="Terashima K."/>
            <person name="Hibbett D.S."/>
            <person name="Grigoriev I.V."/>
        </authorList>
    </citation>
    <scope>NUCLEOTIDE SEQUENCE</scope>
    <source>
        <strain evidence="1">TFB9207</strain>
    </source>
</reference>
<sequence length="534" mass="60404">MSHLVLPQEIIDCFIDEFRHSVEDLRNMCLVDRLWLRRARYHLIRSLTLTPQDLESIRASYVNVNCKATREYVIEPDSHPSSDGEQSTCTSRAGSAQPIQSFISSIVNSCPSIRGLRLLSFIQAGVRGVSVNRHRLGGVDSSLTRRARQEVASNERLRDLETKARWDAVDLPWGRRGGIHALPFKNLRFLHIQWSVFSWTSPDHDILDGIDPDHWPGYQLAMLIKNNTYTLDHVFIDEYPGFCLEQDHASSQGDALLEVLARNAPSLRTLSLGGLLQPYHIHRRHAASETALLSRNRASYPCGEKVPHVMPSMIDDSTHRKATLPSLQRLFLQGFDSESTILIEGTLTSCDLLSLGGIRYLALSAMPRDYDYLFMFSKMHQSLTHLTLDLDESIRNLILNLCSFPQLESLQLMIYDSYRTWDVLHHFVDSLSKNAFHINGSMPPQHIAKVLHFAFGPGVSPKGAKFYLIGASVDDALKELVSVPAEPMGRSKVQLVTMDLSETVLAEVLPLTFWTGCLKTGKTDDWWCWPSYLH</sequence>
<dbReference type="AlphaFoldDB" id="A0AA38P9F0"/>
<name>A0AA38P9F0_9AGAR</name>
<gene>
    <name evidence="1" type="ORF">F5878DRAFT_725069</name>
</gene>
<evidence type="ECO:0000313" key="1">
    <source>
        <dbReference type="EMBL" id="KAJ3838743.1"/>
    </source>
</evidence>
<dbReference type="Proteomes" id="UP001163846">
    <property type="component" value="Unassembled WGS sequence"/>
</dbReference>
<organism evidence="1 2">
    <name type="scientific">Lentinula raphanica</name>
    <dbReference type="NCBI Taxonomy" id="153919"/>
    <lineage>
        <taxon>Eukaryota</taxon>
        <taxon>Fungi</taxon>
        <taxon>Dikarya</taxon>
        <taxon>Basidiomycota</taxon>
        <taxon>Agaricomycotina</taxon>
        <taxon>Agaricomycetes</taxon>
        <taxon>Agaricomycetidae</taxon>
        <taxon>Agaricales</taxon>
        <taxon>Marasmiineae</taxon>
        <taxon>Omphalotaceae</taxon>
        <taxon>Lentinula</taxon>
    </lineage>
</organism>
<dbReference type="EMBL" id="MU806166">
    <property type="protein sequence ID" value="KAJ3838743.1"/>
    <property type="molecule type" value="Genomic_DNA"/>
</dbReference>
<evidence type="ECO:0000313" key="2">
    <source>
        <dbReference type="Proteomes" id="UP001163846"/>
    </source>
</evidence>
<accession>A0AA38P9F0</accession>
<protein>
    <submittedName>
        <fullName evidence="1">Uncharacterized protein</fullName>
    </submittedName>
</protein>
<comment type="caution">
    <text evidence="1">The sequence shown here is derived from an EMBL/GenBank/DDBJ whole genome shotgun (WGS) entry which is preliminary data.</text>
</comment>